<evidence type="ECO:0000256" key="1">
    <source>
        <dbReference type="SAM" id="MobiDB-lite"/>
    </source>
</evidence>
<feature type="domain" description="Peptidase C51" evidence="3">
    <location>
        <begin position="25"/>
        <end position="150"/>
    </location>
</feature>
<feature type="chain" id="PRO_5012453619" description="Peptidase C51 domain-containing protein" evidence="2">
    <location>
        <begin position="34"/>
        <end position="289"/>
    </location>
</feature>
<dbReference type="InterPro" id="IPR007921">
    <property type="entry name" value="CHAP_dom"/>
</dbReference>
<dbReference type="EMBL" id="CP018154">
    <property type="protein sequence ID" value="APG63187.1"/>
    <property type="molecule type" value="Genomic_DNA"/>
</dbReference>
<organism evidence="4 5">
    <name type="scientific">Sphingorhabdus lutea</name>
    <dbReference type="NCBI Taxonomy" id="1913578"/>
    <lineage>
        <taxon>Bacteria</taxon>
        <taxon>Pseudomonadati</taxon>
        <taxon>Pseudomonadota</taxon>
        <taxon>Alphaproteobacteria</taxon>
        <taxon>Sphingomonadales</taxon>
        <taxon>Sphingomonadaceae</taxon>
        <taxon>Sphingorhabdus</taxon>
    </lineage>
</organism>
<protein>
    <recommendedName>
        <fullName evidence="3">Peptidase C51 domain-containing protein</fullName>
    </recommendedName>
</protein>
<gene>
    <name evidence="4" type="ORF">LPB140_10745</name>
</gene>
<feature type="compositionally biased region" description="Basic and acidic residues" evidence="1">
    <location>
        <begin position="205"/>
        <end position="227"/>
    </location>
</feature>
<evidence type="ECO:0000313" key="4">
    <source>
        <dbReference type="EMBL" id="APG63187.1"/>
    </source>
</evidence>
<dbReference type="STRING" id="1913578.LPB140_10745"/>
<feature type="region of interest" description="Disordered" evidence="1">
    <location>
        <begin position="190"/>
        <end position="279"/>
    </location>
</feature>
<proteinExistence type="predicted"/>
<evidence type="ECO:0000259" key="3">
    <source>
        <dbReference type="PROSITE" id="PS50911"/>
    </source>
</evidence>
<name>A0A1L3JDF6_9SPHN</name>
<dbReference type="Pfam" id="PF05257">
    <property type="entry name" value="CHAP"/>
    <property type="match status" value="1"/>
</dbReference>
<evidence type="ECO:0000256" key="2">
    <source>
        <dbReference type="SAM" id="SignalP"/>
    </source>
</evidence>
<dbReference type="PROSITE" id="PS50911">
    <property type="entry name" value="CHAP"/>
    <property type="match status" value="1"/>
</dbReference>
<keyword evidence="5" id="KW-1185">Reference proteome</keyword>
<dbReference type="Proteomes" id="UP000242561">
    <property type="component" value="Chromosome"/>
</dbReference>
<accession>A0A1L3JDF6</accession>
<dbReference type="InterPro" id="IPR038765">
    <property type="entry name" value="Papain-like_cys_pep_sf"/>
</dbReference>
<dbReference type="KEGG" id="sphl:LPB140_10745"/>
<feature type="signal peptide" evidence="2">
    <location>
        <begin position="1"/>
        <end position="33"/>
    </location>
</feature>
<dbReference type="AlphaFoldDB" id="A0A1L3JDF6"/>
<feature type="compositionally biased region" description="Basic and acidic residues" evidence="1">
    <location>
        <begin position="241"/>
        <end position="253"/>
    </location>
</feature>
<sequence length="289" mass="31809">MFWHLHYKNRRKNGSVKASYMGILLCAATAMSAAIIPSVAAHALNEGLQCVPYARALSGINIYGDAHTWWGQAEGKYKRNNRPDIGAVMAFKPHGVMQLGHVAAVSKIIDKRTILISHANWSTINGTRGHIEDNVKAIDVSEKNDWSLVRIWYSPIDNLGGSEYPIHGFIHPNSQNNDRDIRLAVANLTGKTPSHSPILGKKGKKNEDRPSVRMADARPEKSKKQENRAQTSFTLSASTLRDAEYGARHEKVNKAAAQKKSIAEPQHANEAPRKKDEIGDLLAQIGAGN</sequence>
<feature type="compositionally biased region" description="Polar residues" evidence="1">
    <location>
        <begin position="228"/>
        <end position="239"/>
    </location>
</feature>
<keyword evidence="2" id="KW-0732">Signal</keyword>
<dbReference type="SUPFAM" id="SSF54001">
    <property type="entry name" value="Cysteine proteinases"/>
    <property type="match status" value="1"/>
</dbReference>
<evidence type="ECO:0000313" key="5">
    <source>
        <dbReference type="Proteomes" id="UP000242561"/>
    </source>
</evidence>
<reference evidence="4 5" key="1">
    <citation type="submission" date="2016-11" db="EMBL/GenBank/DDBJ databases">
        <title>Sphingorhabdus sp. LPB0140, isolated from marine environment.</title>
        <authorList>
            <person name="Kim E."/>
            <person name="Yi H."/>
        </authorList>
    </citation>
    <scope>NUCLEOTIDE SEQUENCE [LARGE SCALE GENOMIC DNA]</scope>
    <source>
        <strain evidence="4 5">LPB0140</strain>
    </source>
</reference>
<dbReference type="Gene3D" id="3.90.1720.10">
    <property type="entry name" value="endopeptidase domain like (from Nostoc punctiforme)"/>
    <property type="match status" value="1"/>
</dbReference>